<evidence type="ECO:0000256" key="6">
    <source>
        <dbReference type="RuleBase" id="RU365086"/>
    </source>
</evidence>
<evidence type="ECO:0000256" key="4">
    <source>
        <dbReference type="ARBA" id="ARBA00023315"/>
    </source>
</evidence>
<keyword evidence="9" id="KW-1185">Reference proteome</keyword>
<dbReference type="Gene3D" id="3.40.630.30">
    <property type="match status" value="1"/>
</dbReference>
<evidence type="ECO:0000256" key="1">
    <source>
        <dbReference type="ARBA" id="ARBA00004832"/>
    </source>
</evidence>
<dbReference type="InterPro" id="IPR016181">
    <property type="entry name" value="Acyl_CoA_acyltransferase"/>
</dbReference>
<name>A0A9P1I5A7_9PELO</name>
<evidence type="ECO:0000259" key="7">
    <source>
        <dbReference type="PROSITE" id="PS51186"/>
    </source>
</evidence>
<sequence>MGVEEERFLVLRNEESLFDPEWIPEIKDIPDGLVVRPLYSNDYENGFLQVLEQLTTVGNVDNQQFIDRFQSMKSSQSYYVVVIEDEELHQVIAAATLVIEQKFIHNTGSRGRVEDVVVDKQWRGMKLGAILNNVLVEMAKNLNVYKLSLECKDNLMPFYSRFGYKEDVKFMVQRFDKH</sequence>
<accession>A0A9P1I5A7</accession>
<dbReference type="FunFam" id="3.40.630.30:FF:000043">
    <property type="entry name" value="Glucosamine 6-phosphate N-acetyltransferase"/>
    <property type="match status" value="1"/>
</dbReference>
<keyword evidence="4 6" id="KW-0012">Acyltransferase</keyword>
<dbReference type="InterPro" id="IPR039143">
    <property type="entry name" value="GNPNAT1-like"/>
</dbReference>
<dbReference type="EC" id="2.3.1.4" evidence="6"/>
<reference evidence="8" key="1">
    <citation type="submission" date="2022-11" db="EMBL/GenBank/DDBJ databases">
        <authorList>
            <person name="Kikuchi T."/>
        </authorList>
    </citation>
    <scope>NUCLEOTIDE SEQUENCE</scope>
    <source>
        <strain evidence="8">PS1010</strain>
    </source>
</reference>
<dbReference type="GO" id="GO:0006048">
    <property type="term" value="P:UDP-N-acetylglucosamine biosynthetic process"/>
    <property type="evidence" value="ECO:0007669"/>
    <property type="project" value="UniProtKB-UniRule"/>
</dbReference>
<dbReference type="OrthoDB" id="10039976at2759"/>
<dbReference type="GO" id="GO:0004343">
    <property type="term" value="F:glucosamine 6-phosphate N-acetyltransferase activity"/>
    <property type="evidence" value="ECO:0007669"/>
    <property type="project" value="UniProtKB-UniRule"/>
</dbReference>
<evidence type="ECO:0000256" key="2">
    <source>
        <dbReference type="ARBA" id="ARBA00006048"/>
    </source>
</evidence>
<proteinExistence type="inferred from homology"/>
<organism evidence="8 9">
    <name type="scientific">Caenorhabditis angaria</name>
    <dbReference type="NCBI Taxonomy" id="860376"/>
    <lineage>
        <taxon>Eukaryota</taxon>
        <taxon>Metazoa</taxon>
        <taxon>Ecdysozoa</taxon>
        <taxon>Nematoda</taxon>
        <taxon>Chromadorea</taxon>
        <taxon>Rhabditida</taxon>
        <taxon>Rhabditina</taxon>
        <taxon>Rhabditomorpha</taxon>
        <taxon>Rhabditoidea</taxon>
        <taxon>Rhabditidae</taxon>
        <taxon>Peloderinae</taxon>
        <taxon>Caenorhabditis</taxon>
    </lineage>
</organism>
<dbReference type="Proteomes" id="UP001152747">
    <property type="component" value="Unassembled WGS sequence"/>
</dbReference>
<dbReference type="PANTHER" id="PTHR13355">
    <property type="entry name" value="GLUCOSAMINE 6-PHOSPHATE N-ACETYLTRANSFERASE"/>
    <property type="match status" value="1"/>
</dbReference>
<evidence type="ECO:0000256" key="3">
    <source>
        <dbReference type="ARBA" id="ARBA00022679"/>
    </source>
</evidence>
<comment type="caution">
    <text evidence="8">The sequence shown here is derived from an EMBL/GenBank/DDBJ whole genome shotgun (WGS) entry which is preliminary data.</text>
</comment>
<evidence type="ECO:0000313" key="9">
    <source>
        <dbReference type="Proteomes" id="UP001152747"/>
    </source>
</evidence>
<evidence type="ECO:0000313" key="8">
    <source>
        <dbReference type="EMBL" id="CAI5438330.1"/>
    </source>
</evidence>
<dbReference type="InterPro" id="IPR000182">
    <property type="entry name" value="GNAT_dom"/>
</dbReference>
<gene>
    <name evidence="8" type="ORF">CAMP_LOCUS967</name>
</gene>
<comment type="pathway">
    <text evidence="1 6">Nucleotide-sugar biosynthesis; UDP-N-acetyl-alpha-D-glucosamine biosynthesis; N-acetyl-alpha-D-glucosamine 1-phosphate from alpha-D-glucosamine 6-phosphate (route I): step 1/2.</text>
</comment>
<dbReference type="PROSITE" id="PS51186">
    <property type="entry name" value="GNAT"/>
    <property type="match status" value="1"/>
</dbReference>
<protein>
    <recommendedName>
        <fullName evidence="6">Glucosamine 6-phosphate N-acetyltransferase</fullName>
        <ecNumber evidence="6">2.3.1.4</ecNumber>
    </recommendedName>
</protein>
<evidence type="ECO:0000256" key="5">
    <source>
        <dbReference type="ARBA" id="ARBA00048964"/>
    </source>
</evidence>
<comment type="catalytic activity">
    <reaction evidence="5 6">
        <text>D-glucosamine 6-phosphate + acetyl-CoA = N-acetyl-D-glucosamine 6-phosphate + CoA + H(+)</text>
        <dbReference type="Rhea" id="RHEA:10292"/>
        <dbReference type="ChEBI" id="CHEBI:15378"/>
        <dbReference type="ChEBI" id="CHEBI:57287"/>
        <dbReference type="ChEBI" id="CHEBI:57288"/>
        <dbReference type="ChEBI" id="CHEBI:57513"/>
        <dbReference type="ChEBI" id="CHEBI:58725"/>
        <dbReference type="EC" id="2.3.1.4"/>
    </reaction>
</comment>
<dbReference type="SUPFAM" id="SSF55729">
    <property type="entry name" value="Acyl-CoA N-acyltransferases (Nat)"/>
    <property type="match status" value="1"/>
</dbReference>
<keyword evidence="3 6" id="KW-0808">Transferase</keyword>
<dbReference type="AlphaFoldDB" id="A0A9P1I5A7"/>
<dbReference type="PANTHER" id="PTHR13355:SF11">
    <property type="entry name" value="GLUCOSAMINE 6-PHOSPHATE N-ACETYLTRANSFERASE"/>
    <property type="match status" value="1"/>
</dbReference>
<comment type="similarity">
    <text evidence="2 6">Belongs to the acetyltransferase family. GNA1 subfamily.</text>
</comment>
<dbReference type="EMBL" id="CANHGI010000001">
    <property type="protein sequence ID" value="CAI5438330.1"/>
    <property type="molecule type" value="Genomic_DNA"/>
</dbReference>
<feature type="domain" description="N-acetyltransferase" evidence="7">
    <location>
        <begin position="33"/>
        <end position="178"/>
    </location>
</feature>
<dbReference type="Pfam" id="PF00583">
    <property type="entry name" value="Acetyltransf_1"/>
    <property type="match status" value="1"/>
</dbReference>